<comment type="caution">
    <text evidence="1">The sequence shown here is derived from an EMBL/GenBank/DDBJ whole genome shotgun (WGS) entry which is preliminary data.</text>
</comment>
<keyword evidence="2" id="KW-1185">Reference proteome</keyword>
<organism evidence="1 2">
    <name type="scientific">Engystomops pustulosus</name>
    <name type="common">Tungara frog</name>
    <name type="synonym">Physalaemus pustulosus</name>
    <dbReference type="NCBI Taxonomy" id="76066"/>
    <lineage>
        <taxon>Eukaryota</taxon>
        <taxon>Metazoa</taxon>
        <taxon>Chordata</taxon>
        <taxon>Craniata</taxon>
        <taxon>Vertebrata</taxon>
        <taxon>Euteleostomi</taxon>
        <taxon>Amphibia</taxon>
        <taxon>Batrachia</taxon>
        <taxon>Anura</taxon>
        <taxon>Neobatrachia</taxon>
        <taxon>Hyloidea</taxon>
        <taxon>Leptodactylidae</taxon>
        <taxon>Leiuperinae</taxon>
        <taxon>Engystomops</taxon>
    </lineage>
</organism>
<name>A0AAV7CXL5_ENGPU</name>
<sequence length="91" mass="9780">MVLDPLDRNWMDSGLLQSTGAQHLGTISPESLSAPTTVLCAGACLDLGPGPGFWVAGHVRPPWGWCWALRPGPHRRHPPVLPLLAMADSHQ</sequence>
<dbReference type="AlphaFoldDB" id="A0AAV7CXL5"/>
<evidence type="ECO:0000313" key="1">
    <source>
        <dbReference type="EMBL" id="KAG8589440.1"/>
    </source>
</evidence>
<proteinExistence type="predicted"/>
<gene>
    <name evidence="1" type="ORF">GDO81_006387</name>
</gene>
<reference evidence="1" key="1">
    <citation type="thesis" date="2020" institute="ProQuest LLC" country="789 East Eisenhower Parkway, Ann Arbor, MI, USA">
        <title>Comparative Genomics and Chromosome Evolution.</title>
        <authorList>
            <person name="Mudd A.B."/>
        </authorList>
    </citation>
    <scope>NUCLEOTIDE SEQUENCE</scope>
    <source>
        <strain evidence="1">237g6f4</strain>
        <tissue evidence="1">Blood</tissue>
    </source>
</reference>
<protein>
    <submittedName>
        <fullName evidence="1">Uncharacterized protein</fullName>
    </submittedName>
</protein>
<dbReference type="EMBL" id="WNYA01000002">
    <property type="protein sequence ID" value="KAG8589440.1"/>
    <property type="molecule type" value="Genomic_DNA"/>
</dbReference>
<dbReference type="Proteomes" id="UP000824782">
    <property type="component" value="Unassembled WGS sequence"/>
</dbReference>
<evidence type="ECO:0000313" key="2">
    <source>
        <dbReference type="Proteomes" id="UP000824782"/>
    </source>
</evidence>
<accession>A0AAV7CXL5</accession>